<dbReference type="PROSITE" id="PS51257">
    <property type="entry name" value="PROKAR_LIPOPROTEIN"/>
    <property type="match status" value="1"/>
</dbReference>
<evidence type="ECO:0000313" key="3">
    <source>
        <dbReference type="Proteomes" id="UP000004671"/>
    </source>
</evidence>
<evidence type="ECO:0000313" key="2">
    <source>
        <dbReference type="EMBL" id="EHO39773.1"/>
    </source>
</evidence>
<evidence type="ECO:0000313" key="4">
    <source>
        <dbReference type="Proteomes" id="UP000183868"/>
    </source>
</evidence>
<evidence type="ECO:0008006" key="5">
    <source>
        <dbReference type="Google" id="ProtNLM"/>
    </source>
</evidence>
<dbReference type="AlphaFoldDB" id="H1XXV0"/>
<keyword evidence="3" id="KW-1185">Reference proteome</keyword>
<dbReference type="Proteomes" id="UP000183868">
    <property type="component" value="Chromosome"/>
</dbReference>
<protein>
    <recommendedName>
        <fullName evidence="5">Lipocalin-like domain-containing protein</fullName>
    </recommendedName>
</protein>
<proteinExistence type="predicted"/>
<dbReference type="EMBL" id="CP018099">
    <property type="protein sequence ID" value="APF19657.1"/>
    <property type="molecule type" value="Genomic_DNA"/>
</dbReference>
<sequence precursor="true">MLNRNYLIILAAVSLLIFACGQSGLNNPVGVLGGSNEGYGNKIDFSGNDGEFDLPADGNELIGTWRSYQADMGGYIYLTFYSDGKYEFEVEVYESRQIFDRGSYEVNGNTITFYSDSGPVNHSEYYIEGNNLYLDGEKFTRV</sequence>
<dbReference type="Proteomes" id="UP000004671">
    <property type="component" value="Chromosome"/>
</dbReference>
<dbReference type="PaxDb" id="880073-Calab_0120"/>
<dbReference type="KEGG" id="caby:Cabys_2909"/>
<dbReference type="HOGENOM" id="CLU_1812203_0_0_0"/>
<dbReference type="Gene3D" id="2.40.128.290">
    <property type="entry name" value="Uncharacterised protein Atu4866, PF11512"/>
    <property type="match status" value="1"/>
</dbReference>
<dbReference type="EMBL" id="CM001402">
    <property type="protein sequence ID" value="EHO39773.1"/>
    <property type="molecule type" value="Genomic_DNA"/>
</dbReference>
<dbReference type="InParanoid" id="H1XXV0"/>
<gene>
    <name evidence="1" type="ORF">Cabys_2909</name>
    <name evidence="2" type="ORF">Calab_0120</name>
</gene>
<dbReference type="STRING" id="880073.Cabys_2909"/>
<evidence type="ECO:0000313" key="1">
    <source>
        <dbReference type="EMBL" id="APF19657.1"/>
    </source>
</evidence>
<organism evidence="2 3">
    <name type="scientific">Caldithrix abyssi DSM 13497</name>
    <dbReference type="NCBI Taxonomy" id="880073"/>
    <lineage>
        <taxon>Bacteria</taxon>
        <taxon>Pseudomonadati</taxon>
        <taxon>Calditrichota</taxon>
        <taxon>Calditrichia</taxon>
        <taxon>Calditrichales</taxon>
        <taxon>Calditrichaceae</taxon>
        <taxon>Caldithrix</taxon>
    </lineage>
</organism>
<dbReference type="RefSeq" id="WP_006926651.1">
    <property type="nucleotide sequence ID" value="NZ_CM001402.1"/>
</dbReference>
<reference evidence="2 3" key="1">
    <citation type="submission" date="2011-09" db="EMBL/GenBank/DDBJ databases">
        <title>The permanent draft genome of Caldithrix abyssi DSM 13497.</title>
        <authorList>
            <consortium name="US DOE Joint Genome Institute (JGI-PGF)"/>
            <person name="Lucas S."/>
            <person name="Han J."/>
            <person name="Lapidus A."/>
            <person name="Bruce D."/>
            <person name="Goodwin L."/>
            <person name="Pitluck S."/>
            <person name="Peters L."/>
            <person name="Kyrpides N."/>
            <person name="Mavromatis K."/>
            <person name="Ivanova N."/>
            <person name="Mikhailova N."/>
            <person name="Chertkov O."/>
            <person name="Detter J.C."/>
            <person name="Tapia R."/>
            <person name="Han C."/>
            <person name="Land M."/>
            <person name="Hauser L."/>
            <person name="Markowitz V."/>
            <person name="Cheng J.-F."/>
            <person name="Hugenholtz P."/>
            <person name="Woyke T."/>
            <person name="Wu D."/>
            <person name="Spring S."/>
            <person name="Brambilla E."/>
            <person name="Klenk H.-P."/>
            <person name="Eisen J.A."/>
        </authorList>
    </citation>
    <scope>NUCLEOTIDE SEQUENCE [LARGE SCALE GENOMIC DNA]</scope>
    <source>
        <strain evidence="2 3">DSM 13497</strain>
    </source>
</reference>
<accession>H1XXV0</accession>
<dbReference type="InterPro" id="IPR038646">
    <property type="entry name" value="Atu4866-like_sf"/>
</dbReference>
<name>H1XXV0_CALAY</name>
<reference evidence="1 4" key="2">
    <citation type="submission" date="2016-11" db="EMBL/GenBank/DDBJ databases">
        <title>Genomic analysis of Caldithrix abyssi and proposal of a novel bacterial phylum Caldithrichaeota.</title>
        <authorList>
            <person name="Kublanov I."/>
            <person name="Sigalova O."/>
            <person name="Gavrilov S."/>
            <person name="Lebedinsky A."/>
            <person name="Ivanova N."/>
            <person name="Daum C."/>
            <person name="Reddy T."/>
            <person name="Klenk H.P."/>
            <person name="Goker M."/>
            <person name="Reva O."/>
            <person name="Miroshnichenko M."/>
            <person name="Kyprides N."/>
            <person name="Woyke T."/>
            <person name="Gelfand M."/>
        </authorList>
    </citation>
    <scope>NUCLEOTIDE SEQUENCE [LARGE SCALE GENOMIC DNA]</scope>
    <source>
        <strain evidence="1 4">LF13</strain>
    </source>
</reference>